<feature type="transmembrane region" description="Helical" evidence="7">
    <location>
        <begin position="59"/>
        <end position="78"/>
    </location>
</feature>
<evidence type="ECO:0000313" key="8">
    <source>
        <dbReference type="EMBL" id="EIC01209.1"/>
    </source>
</evidence>
<keyword evidence="3" id="KW-1003">Cell membrane</keyword>
<feature type="transmembrane region" description="Helical" evidence="7">
    <location>
        <begin position="146"/>
        <end position="164"/>
    </location>
</feature>
<gene>
    <name evidence="8" type="ORF">TresaDRAFT_0346</name>
</gene>
<evidence type="ECO:0000256" key="4">
    <source>
        <dbReference type="ARBA" id="ARBA00022692"/>
    </source>
</evidence>
<evidence type="ECO:0000256" key="2">
    <source>
        <dbReference type="ARBA" id="ARBA00005262"/>
    </source>
</evidence>
<dbReference type="GO" id="GO:0005886">
    <property type="term" value="C:plasma membrane"/>
    <property type="evidence" value="ECO:0007669"/>
    <property type="project" value="UniProtKB-SubCell"/>
</dbReference>
<keyword evidence="5 7" id="KW-1133">Transmembrane helix</keyword>
<sequence>MEKMQQNDGTLGKRLLGLFTVFFKIGLCTFGGGIAMLSILERELTEKRGWTTSDELLDYFAIGQSTPGIIAVNVSTFVGHKRAGIPGGIVATAGMVCPSVIIITIIAEFISNFAEIAWVQRALTGINVAVAALLTQAVWKFASKAVSGILGAALLVAAFVLIFALNVGTIWIIIGSALVGVAIAGARGEFRKEKAE</sequence>
<dbReference type="PANTHER" id="PTHR43663">
    <property type="entry name" value="CHROMATE TRANSPORT PROTEIN-RELATED"/>
    <property type="match status" value="1"/>
</dbReference>
<protein>
    <submittedName>
        <fullName evidence="8">Chromate transporter</fullName>
    </submittedName>
</protein>
<keyword evidence="6 7" id="KW-0472">Membrane</keyword>
<name>H7EMC4_9SPIR</name>
<feature type="transmembrane region" description="Helical" evidence="7">
    <location>
        <begin position="116"/>
        <end position="134"/>
    </location>
</feature>
<dbReference type="Pfam" id="PF02417">
    <property type="entry name" value="Chromate_transp"/>
    <property type="match status" value="1"/>
</dbReference>
<dbReference type="InterPro" id="IPR003370">
    <property type="entry name" value="Chromate_transpt"/>
</dbReference>
<comment type="similarity">
    <text evidence="2">Belongs to the chromate ion transporter (CHR) (TC 2.A.51) family.</text>
</comment>
<dbReference type="EMBL" id="AGRW01000051">
    <property type="protein sequence ID" value="EIC01209.1"/>
    <property type="molecule type" value="Genomic_DNA"/>
</dbReference>
<dbReference type="eggNOG" id="COG2059">
    <property type="taxonomic scope" value="Bacteria"/>
</dbReference>
<feature type="transmembrane region" description="Helical" evidence="7">
    <location>
        <begin position="170"/>
        <end position="190"/>
    </location>
</feature>
<feature type="transmembrane region" description="Helical" evidence="7">
    <location>
        <begin position="90"/>
        <end position="110"/>
    </location>
</feature>
<dbReference type="STRING" id="907348.TresaDRAFT_0346"/>
<evidence type="ECO:0000256" key="7">
    <source>
        <dbReference type="SAM" id="Phobius"/>
    </source>
</evidence>
<dbReference type="GO" id="GO:0015109">
    <property type="term" value="F:chromate transmembrane transporter activity"/>
    <property type="evidence" value="ECO:0007669"/>
    <property type="project" value="InterPro"/>
</dbReference>
<dbReference type="InterPro" id="IPR052518">
    <property type="entry name" value="CHR_Transporter"/>
</dbReference>
<reference evidence="8 9" key="1">
    <citation type="submission" date="2011-09" db="EMBL/GenBank/DDBJ databases">
        <title>The draft genome of Treponema saccharophilum DSM 2985.</title>
        <authorList>
            <consortium name="US DOE Joint Genome Institute (JGI-PGF)"/>
            <person name="Lucas S."/>
            <person name="Copeland A."/>
            <person name="Lapidus A."/>
            <person name="Glavina del Rio T."/>
            <person name="Dalin E."/>
            <person name="Tice H."/>
            <person name="Bruce D."/>
            <person name="Goodwin L."/>
            <person name="Pitluck S."/>
            <person name="Peters L."/>
            <person name="Kyrpides N."/>
            <person name="Mavromatis K."/>
            <person name="Ivanova N."/>
            <person name="Markowitz V."/>
            <person name="Cheng J.-F."/>
            <person name="Hugenholtz P."/>
            <person name="Woyke T."/>
            <person name="Wu D."/>
            <person name="Gronow S."/>
            <person name="Wellnitz S."/>
            <person name="Brambilla E."/>
            <person name="Klenk H.-P."/>
            <person name="Eisen J.A."/>
        </authorList>
    </citation>
    <scope>NUCLEOTIDE SEQUENCE [LARGE SCALE GENOMIC DNA]</scope>
    <source>
        <strain evidence="8 9">DSM 2985</strain>
    </source>
</reference>
<dbReference type="PATRIC" id="fig|907348.3.peg.2101"/>
<comment type="caution">
    <text evidence="8">The sequence shown here is derived from an EMBL/GenBank/DDBJ whole genome shotgun (WGS) entry which is preliminary data.</text>
</comment>
<accession>H7EMC4</accession>
<comment type="subcellular location">
    <subcellularLocation>
        <location evidence="1">Cell membrane</location>
        <topology evidence="1">Multi-pass membrane protein</topology>
    </subcellularLocation>
</comment>
<keyword evidence="4 7" id="KW-0812">Transmembrane</keyword>
<evidence type="ECO:0000313" key="9">
    <source>
        <dbReference type="Proteomes" id="UP000003571"/>
    </source>
</evidence>
<evidence type="ECO:0000256" key="1">
    <source>
        <dbReference type="ARBA" id="ARBA00004651"/>
    </source>
</evidence>
<dbReference type="AlphaFoldDB" id="H7EMC4"/>
<keyword evidence="9" id="KW-1185">Reference proteome</keyword>
<dbReference type="Proteomes" id="UP000003571">
    <property type="component" value="Unassembled WGS sequence"/>
</dbReference>
<organism evidence="8 9">
    <name type="scientific">Treponema saccharophilum DSM 2985</name>
    <dbReference type="NCBI Taxonomy" id="907348"/>
    <lineage>
        <taxon>Bacteria</taxon>
        <taxon>Pseudomonadati</taxon>
        <taxon>Spirochaetota</taxon>
        <taxon>Spirochaetia</taxon>
        <taxon>Spirochaetales</taxon>
        <taxon>Treponemataceae</taxon>
        <taxon>Treponema</taxon>
    </lineage>
</organism>
<feature type="transmembrane region" description="Helical" evidence="7">
    <location>
        <begin position="21"/>
        <end position="39"/>
    </location>
</feature>
<evidence type="ECO:0000256" key="6">
    <source>
        <dbReference type="ARBA" id="ARBA00023136"/>
    </source>
</evidence>
<dbReference type="RefSeq" id="WP_002705427.1">
    <property type="nucleotide sequence ID" value="NZ_AGRW01000051.1"/>
</dbReference>
<evidence type="ECO:0000256" key="5">
    <source>
        <dbReference type="ARBA" id="ARBA00022989"/>
    </source>
</evidence>
<proteinExistence type="inferred from homology"/>
<evidence type="ECO:0000256" key="3">
    <source>
        <dbReference type="ARBA" id="ARBA00022475"/>
    </source>
</evidence>
<dbReference type="PANTHER" id="PTHR43663:SF1">
    <property type="entry name" value="CHROMATE TRANSPORTER"/>
    <property type="match status" value="1"/>
</dbReference>